<comment type="subcellular location">
    <subcellularLocation>
        <location evidence="1">Cell inner membrane</location>
        <topology evidence="1">Multi-pass membrane protein</topology>
    </subcellularLocation>
</comment>
<dbReference type="GO" id="GO:0005886">
    <property type="term" value="C:plasma membrane"/>
    <property type="evidence" value="ECO:0007669"/>
    <property type="project" value="UniProtKB-SubCell"/>
</dbReference>
<protein>
    <recommendedName>
        <fullName evidence="9">Type II secretion system protein GspF domain-containing protein</fullName>
    </recommendedName>
</protein>
<organism evidence="10 11">
    <name type="scientific">Candidatus Uhrbacteria bacterium RIFOXYC2_FULL_47_19</name>
    <dbReference type="NCBI Taxonomy" id="1802424"/>
    <lineage>
        <taxon>Bacteria</taxon>
        <taxon>Candidatus Uhriibacteriota</taxon>
    </lineage>
</organism>
<evidence type="ECO:0000256" key="5">
    <source>
        <dbReference type="ARBA" id="ARBA00022692"/>
    </source>
</evidence>
<accession>A0A1F7WD73</accession>
<feature type="transmembrane region" description="Helical" evidence="8">
    <location>
        <begin position="334"/>
        <end position="356"/>
    </location>
</feature>
<comment type="similarity">
    <text evidence="2">Belongs to the GSP F family.</text>
</comment>
<evidence type="ECO:0000256" key="8">
    <source>
        <dbReference type="SAM" id="Phobius"/>
    </source>
</evidence>
<evidence type="ECO:0000313" key="10">
    <source>
        <dbReference type="EMBL" id="OGM00786.1"/>
    </source>
</evidence>
<evidence type="ECO:0000256" key="6">
    <source>
        <dbReference type="ARBA" id="ARBA00022989"/>
    </source>
</evidence>
<proteinExistence type="inferred from homology"/>
<dbReference type="EMBL" id="MGFG01000024">
    <property type="protein sequence ID" value="OGM00786.1"/>
    <property type="molecule type" value="Genomic_DNA"/>
</dbReference>
<dbReference type="PANTHER" id="PTHR30012">
    <property type="entry name" value="GENERAL SECRETION PATHWAY PROTEIN"/>
    <property type="match status" value="1"/>
</dbReference>
<evidence type="ECO:0000259" key="9">
    <source>
        <dbReference type="Pfam" id="PF00482"/>
    </source>
</evidence>
<evidence type="ECO:0000256" key="2">
    <source>
        <dbReference type="ARBA" id="ARBA00005745"/>
    </source>
</evidence>
<feature type="transmembrane region" description="Helical" evidence="8">
    <location>
        <begin position="125"/>
        <end position="147"/>
    </location>
</feature>
<dbReference type="FunFam" id="1.20.81.30:FF:000001">
    <property type="entry name" value="Type II secretion system protein F"/>
    <property type="match status" value="2"/>
</dbReference>
<gene>
    <name evidence="10" type="ORF">A2480_01120</name>
</gene>
<name>A0A1F7WD73_9BACT</name>
<dbReference type="PRINTS" id="PR00812">
    <property type="entry name" value="BCTERIALGSPF"/>
</dbReference>
<evidence type="ECO:0000256" key="3">
    <source>
        <dbReference type="ARBA" id="ARBA00022475"/>
    </source>
</evidence>
<evidence type="ECO:0000256" key="1">
    <source>
        <dbReference type="ARBA" id="ARBA00004429"/>
    </source>
</evidence>
<feature type="transmembrane region" description="Helical" evidence="8">
    <location>
        <begin position="181"/>
        <end position="199"/>
    </location>
</feature>
<keyword evidence="4" id="KW-0997">Cell inner membrane</keyword>
<dbReference type="PANTHER" id="PTHR30012:SF0">
    <property type="entry name" value="TYPE II SECRETION SYSTEM PROTEIN F-RELATED"/>
    <property type="match status" value="1"/>
</dbReference>
<evidence type="ECO:0000256" key="7">
    <source>
        <dbReference type="ARBA" id="ARBA00023136"/>
    </source>
</evidence>
<dbReference type="STRING" id="1802424.A2480_01120"/>
<feature type="domain" description="Type II secretion system protein GspF" evidence="9">
    <location>
        <begin position="230"/>
        <end position="353"/>
    </location>
</feature>
<keyword evidence="6 8" id="KW-1133">Transmembrane helix</keyword>
<dbReference type="Gene3D" id="1.20.81.30">
    <property type="entry name" value="Type II secretion system (T2SS), domain F"/>
    <property type="match status" value="2"/>
</dbReference>
<feature type="domain" description="Type II secretion system protein GspF" evidence="9">
    <location>
        <begin position="25"/>
        <end position="148"/>
    </location>
</feature>
<keyword evidence="5 8" id="KW-0812">Transmembrane</keyword>
<evidence type="ECO:0000313" key="11">
    <source>
        <dbReference type="Proteomes" id="UP000176988"/>
    </source>
</evidence>
<dbReference type="Pfam" id="PF00482">
    <property type="entry name" value="T2SSF"/>
    <property type="match status" value="2"/>
</dbReference>
<keyword evidence="3" id="KW-1003">Cell membrane</keyword>
<evidence type="ECO:0000256" key="4">
    <source>
        <dbReference type="ARBA" id="ARBA00022519"/>
    </source>
</evidence>
<dbReference type="Proteomes" id="UP000176988">
    <property type="component" value="Unassembled WGS sequence"/>
</dbReference>
<dbReference type="InterPro" id="IPR042094">
    <property type="entry name" value="T2SS_GspF_sf"/>
</dbReference>
<comment type="caution">
    <text evidence="10">The sequence shown here is derived from an EMBL/GenBank/DDBJ whole genome shotgun (WGS) entry which is preliminary data.</text>
</comment>
<dbReference type="AlphaFoldDB" id="A0A1F7WD73"/>
<reference evidence="10 11" key="1">
    <citation type="journal article" date="2016" name="Nat. Commun.">
        <title>Thousands of microbial genomes shed light on interconnected biogeochemical processes in an aquifer system.</title>
        <authorList>
            <person name="Anantharaman K."/>
            <person name="Brown C.T."/>
            <person name="Hug L.A."/>
            <person name="Sharon I."/>
            <person name="Castelle C.J."/>
            <person name="Probst A.J."/>
            <person name="Thomas B.C."/>
            <person name="Singh A."/>
            <person name="Wilkins M.J."/>
            <person name="Karaoz U."/>
            <person name="Brodie E.L."/>
            <person name="Williams K.H."/>
            <person name="Hubbard S.S."/>
            <person name="Banfield J.F."/>
        </authorList>
    </citation>
    <scope>NUCLEOTIDE SEQUENCE [LARGE SCALE GENOMIC DNA]</scope>
</reference>
<keyword evidence="7 8" id="KW-0472">Membrane</keyword>
<dbReference type="InterPro" id="IPR018076">
    <property type="entry name" value="T2SS_GspF_dom"/>
</dbReference>
<dbReference type="InterPro" id="IPR003004">
    <property type="entry name" value="GspF/PilC"/>
</dbReference>
<sequence length="364" mass="39969">MNVIDKINFWLIRNTSVPLTQKVFFTENMKVMIHAGLSMSEALNTLALQSESKAFRRIITEIKSDVEAGKSLSVGLAKFPKSFPDIYCSMVQVGEMSGTLENVLNELTQQMKKDHKLRSKVKGAMTYPIVILVAMTGITIGLLVFVLPKLLVIFKDFGETVKLPLATRILMGVSDFVQNNGLLTAVGVVVLIILITLSARTKRGQYFYHWLFLNLPILGPITRKVNLAHFSRTISGLMRTDIPVVQAFEITSKVVGNVFFHDAILSASERVKKGATIAEGLGLHPKVFPPLVVQMVMVGERSGNVDDLLADIADFYEAQVDNVLDSLSSIIEPVLILILAFMVGGIALAVITPMYALTEAMAES</sequence>